<feature type="transmembrane region" description="Helical" evidence="2">
    <location>
        <begin position="120"/>
        <end position="139"/>
    </location>
</feature>
<dbReference type="AlphaFoldDB" id="A0A5D2ARB3"/>
<name>A0A5D2ARB3_GOSDA</name>
<reference evidence="4 5" key="1">
    <citation type="submission" date="2019-06" db="EMBL/GenBank/DDBJ databases">
        <title>WGS assembly of Gossypium darwinii.</title>
        <authorList>
            <person name="Chen Z.J."/>
            <person name="Sreedasyam A."/>
            <person name="Ando A."/>
            <person name="Song Q."/>
            <person name="De L."/>
            <person name="Hulse-Kemp A."/>
            <person name="Ding M."/>
            <person name="Ye W."/>
            <person name="Kirkbride R."/>
            <person name="Jenkins J."/>
            <person name="Plott C."/>
            <person name="Lovell J."/>
            <person name="Lin Y.-M."/>
            <person name="Vaughn R."/>
            <person name="Liu B."/>
            <person name="Li W."/>
            <person name="Simpson S."/>
            <person name="Scheffler B."/>
            <person name="Saski C."/>
            <person name="Grover C."/>
            <person name="Hu G."/>
            <person name="Conover J."/>
            <person name="Carlson J."/>
            <person name="Shu S."/>
            <person name="Boston L."/>
            <person name="Williams M."/>
            <person name="Peterson D."/>
            <person name="Mcgee K."/>
            <person name="Jones D."/>
            <person name="Wendel J."/>
            <person name="Stelly D."/>
            <person name="Grimwood J."/>
            <person name="Schmutz J."/>
        </authorList>
    </citation>
    <scope>NUCLEOTIDE SEQUENCE [LARGE SCALE GENOMIC DNA]</scope>
    <source>
        <strain evidence="4">1808015.09</strain>
    </source>
</reference>
<feature type="signal peptide" evidence="3">
    <location>
        <begin position="1"/>
        <end position="22"/>
    </location>
</feature>
<dbReference type="Proteomes" id="UP000323506">
    <property type="component" value="Chromosome D11"/>
</dbReference>
<feature type="non-terminal residue" evidence="4">
    <location>
        <position position="1"/>
    </location>
</feature>
<feature type="chain" id="PRO_5023126771" evidence="3">
    <location>
        <begin position="23"/>
        <end position="218"/>
    </location>
</feature>
<protein>
    <submittedName>
        <fullName evidence="4">Uncharacterized protein</fullName>
    </submittedName>
</protein>
<organism evidence="4 5">
    <name type="scientific">Gossypium darwinii</name>
    <name type="common">Darwin's cotton</name>
    <name type="synonym">Gossypium barbadense var. darwinii</name>
    <dbReference type="NCBI Taxonomy" id="34276"/>
    <lineage>
        <taxon>Eukaryota</taxon>
        <taxon>Viridiplantae</taxon>
        <taxon>Streptophyta</taxon>
        <taxon>Embryophyta</taxon>
        <taxon>Tracheophyta</taxon>
        <taxon>Spermatophyta</taxon>
        <taxon>Magnoliopsida</taxon>
        <taxon>eudicotyledons</taxon>
        <taxon>Gunneridae</taxon>
        <taxon>Pentapetalae</taxon>
        <taxon>rosids</taxon>
        <taxon>malvids</taxon>
        <taxon>Malvales</taxon>
        <taxon>Malvaceae</taxon>
        <taxon>Malvoideae</taxon>
        <taxon>Gossypium</taxon>
    </lineage>
</organism>
<keyword evidence="3" id="KW-0732">Signal</keyword>
<dbReference type="EMBL" id="CM017711">
    <property type="protein sequence ID" value="TYG46565.1"/>
    <property type="molecule type" value="Genomic_DNA"/>
</dbReference>
<evidence type="ECO:0000256" key="1">
    <source>
        <dbReference type="SAM" id="MobiDB-lite"/>
    </source>
</evidence>
<evidence type="ECO:0000256" key="2">
    <source>
        <dbReference type="SAM" id="Phobius"/>
    </source>
</evidence>
<keyword evidence="2" id="KW-1133">Transmembrane helix</keyword>
<accession>A0A5D2ARB3</accession>
<dbReference type="PANTHER" id="PTHR34964:SF14">
    <property type="entry name" value="MEMBRANE LIPOPROTEIN"/>
    <property type="match status" value="1"/>
</dbReference>
<gene>
    <name evidence="4" type="ORF">ES288_D11G266300v1</name>
</gene>
<feature type="transmembrane region" description="Helical" evidence="2">
    <location>
        <begin position="85"/>
        <end position="108"/>
    </location>
</feature>
<evidence type="ECO:0000256" key="3">
    <source>
        <dbReference type="SAM" id="SignalP"/>
    </source>
</evidence>
<keyword evidence="5" id="KW-1185">Reference proteome</keyword>
<keyword evidence="2" id="KW-0812">Transmembrane</keyword>
<feature type="region of interest" description="Disordered" evidence="1">
    <location>
        <begin position="176"/>
        <end position="218"/>
    </location>
</feature>
<evidence type="ECO:0000313" key="5">
    <source>
        <dbReference type="Proteomes" id="UP000323506"/>
    </source>
</evidence>
<evidence type="ECO:0000313" key="4">
    <source>
        <dbReference type="EMBL" id="TYG46565.1"/>
    </source>
</evidence>
<sequence>IIYLFCSFGCFFSSSLFSKLLAKRLISPTTILTKTNHFPFNAIFIQFLQLPWDPYTFPFSSPPILYTNYIKHHSMQETKQGDARIYIVSTIFFLCICTGGAFLCLYMLQPKAESASWYPVVGIVLIGIPWIFWIATYLYRCFEDCVCGSNGGNLNRELSSLTKKQSCAADGHVGNSMDSLENEDSPLGSPDGDHRRVPFGNIVNKHGGDSPRKGARPL</sequence>
<keyword evidence="2" id="KW-0472">Membrane</keyword>
<dbReference type="PANTHER" id="PTHR34964">
    <property type="entry name" value="MEMBRANE LIPOPROTEIN-RELATED"/>
    <property type="match status" value="1"/>
</dbReference>
<proteinExistence type="predicted"/>